<evidence type="ECO:0000313" key="1">
    <source>
        <dbReference type="Ensembl" id="ENSMMUP00000079756.1"/>
    </source>
</evidence>
<dbReference type="Proteomes" id="UP000006718">
    <property type="component" value="Chromosome 7"/>
</dbReference>
<proteinExistence type="predicted"/>
<reference evidence="2" key="1">
    <citation type="journal article" date="2007" name="Science">
        <title>Evolutionary and biomedical insights from the rhesus macaque genome.</title>
        <authorList>
            <person name="Gibbs R.A."/>
            <person name="Rogers J."/>
            <person name="Katze M.G."/>
            <person name="Bumgarner R."/>
            <person name="Weinstock G.M."/>
            <person name="Mardis E.R."/>
            <person name="Remington K.A."/>
            <person name="Strausberg R.L."/>
            <person name="Venter J.C."/>
            <person name="Wilson R.K."/>
            <person name="Batzer M.A."/>
            <person name="Bustamante C.D."/>
            <person name="Eichler E.E."/>
            <person name="Hahn M.W."/>
            <person name="Hardison R.C."/>
            <person name="Makova K.D."/>
            <person name="Miller W."/>
            <person name="Milosavljevic A."/>
            <person name="Palermo R.E."/>
            <person name="Siepel A."/>
            <person name="Sikela J.M."/>
            <person name="Attaway T."/>
            <person name="Bell S."/>
            <person name="Bernard K.E."/>
            <person name="Buhay C.J."/>
            <person name="Chandrabose M.N."/>
            <person name="Dao M."/>
            <person name="Davis C."/>
            <person name="Delehaunty K.D."/>
            <person name="Ding Y."/>
            <person name="Dinh H.H."/>
            <person name="Dugan-Rocha S."/>
            <person name="Fulton L.A."/>
            <person name="Gabisi R.A."/>
            <person name="Garner T.T."/>
            <person name="Godfrey J."/>
            <person name="Hawes A.C."/>
            <person name="Hernandez J."/>
            <person name="Hines S."/>
            <person name="Holder M."/>
            <person name="Hume J."/>
            <person name="Jhangiani S.N."/>
            <person name="Joshi V."/>
            <person name="Khan Z.M."/>
            <person name="Kirkness E.F."/>
            <person name="Cree A."/>
            <person name="Fowler R.G."/>
            <person name="Lee S."/>
            <person name="Lewis L.R."/>
            <person name="Li Z."/>
            <person name="Liu Y.-S."/>
            <person name="Moore S.M."/>
            <person name="Muzny D."/>
            <person name="Nazareth L.V."/>
            <person name="Ngo D.N."/>
            <person name="Okwuonu G.O."/>
            <person name="Pai G."/>
            <person name="Parker D."/>
            <person name="Paul H.A."/>
            <person name="Pfannkoch C."/>
            <person name="Pohl C.S."/>
            <person name="Rogers Y.-H.C."/>
            <person name="Ruiz S.J."/>
            <person name="Sabo A."/>
            <person name="Santibanez J."/>
            <person name="Schneider B.W."/>
            <person name="Smith S.M."/>
            <person name="Sodergren E."/>
            <person name="Svatek A.F."/>
            <person name="Utterback T.R."/>
            <person name="Vattathil S."/>
            <person name="Warren W."/>
            <person name="White C.S."/>
            <person name="Chinwalla A.T."/>
            <person name="Feng Y."/>
            <person name="Halpern A.L."/>
            <person name="Hillier L.W."/>
            <person name="Huang X."/>
            <person name="Minx P."/>
            <person name="Nelson J.O."/>
            <person name="Pepin K.H."/>
            <person name="Qin X."/>
            <person name="Sutton G.G."/>
            <person name="Venter E."/>
            <person name="Walenz B.P."/>
            <person name="Wallis J.W."/>
            <person name="Worley K.C."/>
            <person name="Yang S.-P."/>
            <person name="Jones S.M."/>
            <person name="Marra M.A."/>
            <person name="Rocchi M."/>
            <person name="Schein J.E."/>
            <person name="Baertsch R."/>
            <person name="Clarke L."/>
            <person name="Csuros M."/>
            <person name="Glasscock J."/>
            <person name="Harris R.A."/>
            <person name="Havlak P."/>
            <person name="Jackson A.R."/>
            <person name="Jiang H."/>
            <person name="Liu Y."/>
            <person name="Messina D.N."/>
            <person name="Shen Y."/>
            <person name="Song H.X.-Z."/>
            <person name="Wylie T."/>
            <person name="Zhang L."/>
            <person name="Birney E."/>
            <person name="Han K."/>
            <person name="Konkel M.K."/>
            <person name="Lee J."/>
            <person name="Smit A.F.A."/>
            <person name="Ullmer B."/>
            <person name="Wang H."/>
            <person name="Xing J."/>
            <person name="Burhans R."/>
            <person name="Cheng Z."/>
            <person name="Karro J.E."/>
            <person name="Ma J."/>
            <person name="Raney B."/>
            <person name="She X."/>
            <person name="Cox M.J."/>
            <person name="Demuth J.P."/>
            <person name="Dumas L.J."/>
            <person name="Han S.-G."/>
            <person name="Hopkins J."/>
            <person name="Karimpour-Fard A."/>
            <person name="Kim Y.H."/>
            <person name="Pollack J.R."/>
            <person name="Vinar T."/>
            <person name="Addo-Quaye C."/>
            <person name="Degenhardt J."/>
            <person name="Denby A."/>
            <person name="Hubisz M.J."/>
            <person name="Indap A."/>
            <person name="Kosiol C."/>
            <person name="Lahn B.T."/>
            <person name="Lawson H.A."/>
            <person name="Marklein A."/>
            <person name="Nielsen R."/>
            <person name="Vallender E.J."/>
            <person name="Clark A.G."/>
            <person name="Ferguson B."/>
            <person name="Hernandez R.D."/>
            <person name="Hirani K."/>
            <person name="Kehrer-Sawatzki H."/>
            <person name="Kolb J."/>
            <person name="Patil S."/>
            <person name="Pu L.-L."/>
            <person name="Ren Y."/>
            <person name="Smith D.G."/>
            <person name="Wheeler D.A."/>
            <person name="Schenck I."/>
            <person name="Ball E.V."/>
            <person name="Chen R."/>
            <person name="Cooper D.N."/>
            <person name="Giardine B."/>
            <person name="Hsu F."/>
            <person name="Kent W.J."/>
            <person name="Lesk A."/>
            <person name="Nelson D.L."/>
            <person name="O'brien W.E."/>
            <person name="Pruefer K."/>
            <person name="Stenson P.D."/>
            <person name="Wallace J.C."/>
            <person name="Ke H."/>
            <person name="Liu X.-M."/>
            <person name="Wang P."/>
            <person name="Xiang A.P."/>
            <person name="Yang F."/>
            <person name="Barber G.P."/>
            <person name="Haussler D."/>
            <person name="Karolchik D."/>
            <person name="Kern A.D."/>
            <person name="Kuhn R.M."/>
            <person name="Smith K.E."/>
            <person name="Zwieg A.S."/>
        </authorList>
    </citation>
    <scope>NUCLEOTIDE SEQUENCE [LARGE SCALE GENOMIC DNA]</scope>
    <source>
        <strain evidence="2">17573</strain>
    </source>
</reference>
<dbReference type="GeneTree" id="ENSGT00940000165497"/>
<organism evidence="1 2">
    <name type="scientific">Macaca mulatta</name>
    <name type="common">Rhesus macaque</name>
    <dbReference type="NCBI Taxonomy" id="9544"/>
    <lineage>
        <taxon>Eukaryota</taxon>
        <taxon>Metazoa</taxon>
        <taxon>Chordata</taxon>
        <taxon>Craniata</taxon>
        <taxon>Vertebrata</taxon>
        <taxon>Euteleostomi</taxon>
        <taxon>Mammalia</taxon>
        <taxon>Eutheria</taxon>
        <taxon>Euarchontoglires</taxon>
        <taxon>Primates</taxon>
        <taxon>Haplorrhini</taxon>
        <taxon>Catarrhini</taxon>
        <taxon>Cercopithecidae</taxon>
        <taxon>Cercopithecinae</taxon>
        <taxon>Macaca</taxon>
    </lineage>
</organism>
<reference evidence="1" key="3">
    <citation type="submission" date="2025-08" db="UniProtKB">
        <authorList>
            <consortium name="Ensembl"/>
        </authorList>
    </citation>
    <scope>IDENTIFICATION</scope>
    <source>
        <strain evidence="1">17573</strain>
    </source>
</reference>
<name>A0A5F8API6_MACMU</name>
<dbReference type="AlphaFoldDB" id="A0A5F8API6"/>
<dbReference type="InParanoid" id="A0A5F8API6"/>
<dbReference type="Ensembl" id="ENSMMUT00000094104.1">
    <property type="protein sequence ID" value="ENSMMUP00000079756.1"/>
    <property type="gene ID" value="ENSMMUG00000052300.1"/>
</dbReference>
<evidence type="ECO:0000313" key="2">
    <source>
        <dbReference type="Proteomes" id="UP000006718"/>
    </source>
</evidence>
<reference evidence="1" key="4">
    <citation type="submission" date="2025-09" db="UniProtKB">
        <authorList>
            <consortium name="Ensembl"/>
        </authorList>
    </citation>
    <scope>IDENTIFICATION</scope>
    <source>
        <strain evidence="1">17573</strain>
    </source>
</reference>
<dbReference type="Bgee" id="ENSMMUG00000052300">
    <property type="expression patterns" value="Expressed in hindlimb stylopod muscle and 4 other cell types or tissues"/>
</dbReference>
<reference evidence="1" key="2">
    <citation type="submission" date="2019-01" db="EMBL/GenBank/DDBJ databases">
        <authorList>
            <person name="Graves T."/>
            <person name="Eichler E.E."/>
            <person name="Wilson R.K."/>
        </authorList>
    </citation>
    <scope>NUCLEOTIDE SEQUENCE [LARGE SCALE GENOMIC DNA]</scope>
    <source>
        <strain evidence="1">17573</strain>
    </source>
</reference>
<protein>
    <submittedName>
        <fullName evidence="1">Uncharacterized protein</fullName>
    </submittedName>
</protein>
<accession>A0A5F8API6</accession>
<dbReference type="VEuPathDB" id="HostDB:ENSMMUG00000052300"/>
<keyword evidence="2" id="KW-1185">Reference proteome</keyword>
<dbReference type="PANTHER" id="PTHR46254">
    <property type="entry name" value="PROTEIN GVQW1-RELATED"/>
    <property type="match status" value="1"/>
</dbReference>
<dbReference type="PANTHER" id="PTHR46254:SF12">
    <property type="entry name" value="RNA BINDING MOTIF SINGLE STRANDED INTERACTING PROTEIN 2"/>
    <property type="match status" value="1"/>
</dbReference>
<sequence>VCFFVCLSSFETQSSSVTQGGVRWHDLSSPQPPPSGFKRFSCLSLPSSLDYRHAPPHPANLVFLFFNLNFYFLHVGQVGLELPHLPQPPKVLGLEVRATAPGHVMLSFFLFFFLRRSLSLLPKLECSDVDPAHCNLHLPGSSNSPASAS</sequence>